<evidence type="ECO:0000256" key="1">
    <source>
        <dbReference type="SAM" id="SignalP"/>
    </source>
</evidence>
<dbReference type="PANTHER" id="PTHR11311">
    <property type="entry name" value="SPONDIN"/>
    <property type="match status" value="1"/>
</dbReference>
<dbReference type="InterPro" id="IPR051418">
    <property type="entry name" value="Spondin/Thrombospondin_T1"/>
</dbReference>
<feature type="signal peptide" evidence="1">
    <location>
        <begin position="1"/>
        <end position="23"/>
    </location>
</feature>
<dbReference type="Gene3D" id="2.60.40.2130">
    <property type="entry name" value="F-spondin domain"/>
    <property type="match status" value="1"/>
</dbReference>
<dbReference type="PROSITE" id="PS51020">
    <property type="entry name" value="SPONDIN"/>
    <property type="match status" value="1"/>
</dbReference>
<dbReference type="InterPro" id="IPR009465">
    <property type="entry name" value="Spondin_N"/>
</dbReference>
<proteinExistence type="predicted"/>
<sequence length="149" mass="16685">MDFVRLIFTLVLAAILFIGDAKALKLLKRSKRNHVSCRPKSLVMYRLTVHTLWSKETFPKMFPTYRPHAQFSALVGRTHGSDYQLWEEGVNATLGVKLFAEQGDPSQLNVESVQGYDDILDSFVAPPVNKSVGKTSTVIILDGHHSKIS</sequence>
<feature type="chain" id="PRO_5002128380" description="Spondin domain-containing protein" evidence="1">
    <location>
        <begin position="24"/>
        <end position="149"/>
    </location>
</feature>
<protein>
    <recommendedName>
        <fullName evidence="2">Spondin domain-containing protein</fullName>
    </recommendedName>
</protein>
<dbReference type="GO" id="GO:0031012">
    <property type="term" value="C:extracellular matrix"/>
    <property type="evidence" value="ECO:0007669"/>
    <property type="project" value="TreeGrafter"/>
</dbReference>
<dbReference type="EMBL" id="HACG01051043">
    <property type="protein sequence ID" value="CEK97914.1"/>
    <property type="molecule type" value="Transcribed_RNA"/>
</dbReference>
<dbReference type="GO" id="GO:0007155">
    <property type="term" value="P:cell adhesion"/>
    <property type="evidence" value="ECO:0007669"/>
    <property type="project" value="TreeGrafter"/>
</dbReference>
<evidence type="ECO:0000259" key="2">
    <source>
        <dbReference type="PROSITE" id="PS51020"/>
    </source>
</evidence>
<dbReference type="AlphaFoldDB" id="A0A0B7BXI2"/>
<keyword evidence="1" id="KW-0732">Signal</keyword>
<evidence type="ECO:0000313" key="3">
    <source>
        <dbReference type="EMBL" id="CEK97914.1"/>
    </source>
</evidence>
<reference evidence="3" key="1">
    <citation type="submission" date="2014-12" db="EMBL/GenBank/DDBJ databases">
        <title>Insight into the proteome of Arion vulgaris.</title>
        <authorList>
            <person name="Aradska J."/>
            <person name="Bulat T."/>
            <person name="Smidak R."/>
            <person name="Sarate P."/>
            <person name="Gangsoo J."/>
            <person name="Sialana F."/>
            <person name="Bilban M."/>
            <person name="Lubec G."/>
        </authorList>
    </citation>
    <scope>NUCLEOTIDE SEQUENCE</scope>
    <source>
        <tissue evidence="3">Skin</tissue>
    </source>
</reference>
<feature type="non-terminal residue" evidence="3">
    <location>
        <position position="149"/>
    </location>
</feature>
<dbReference type="InterPro" id="IPR038678">
    <property type="entry name" value="Spondin_N_sf"/>
</dbReference>
<gene>
    <name evidence="3" type="primary">ORF217245</name>
</gene>
<organism evidence="3">
    <name type="scientific">Arion vulgaris</name>
    <dbReference type="NCBI Taxonomy" id="1028688"/>
    <lineage>
        <taxon>Eukaryota</taxon>
        <taxon>Metazoa</taxon>
        <taxon>Spiralia</taxon>
        <taxon>Lophotrochozoa</taxon>
        <taxon>Mollusca</taxon>
        <taxon>Gastropoda</taxon>
        <taxon>Heterobranchia</taxon>
        <taxon>Euthyneura</taxon>
        <taxon>Panpulmonata</taxon>
        <taxon>Eupulmonata</taxon>
        <taxon>Stylommatophora</taxon>
        <taxon>Helicina</taxon>
        <taxon>Arionoidea</taxon>
        <taxon>Arionidae</taxon>
        <taxon>Arion</taxon>
    </lineage>
</organism>
<dbReference type="PANTHER" id="PTHR11311:SF15">
    <property type="entry name" value="SPONDIN-2"/>
    <property type="match status" value="1"/>
</dbReference>
<name>A0A0B7BXI2_9EUPU</name>
<dbReference type="Pfam" id="PF06468">
    <property type="entry name" value="Spond_N"/>
    <property type="match status" value="1"/>
</dbReference>
<feature type="domain" description="Spondin" evidence="2">
    <location>
        <begin position="33"/>
        <end position="149"/>
    </location>
</feature>
<accession>A0A0B7BXI2</accession>